<name>A0A1D2K511_BROTH</name>
<proteinExistence type="predicted"/>
<dbReference type="AlphaFoldDB" id="A0A1D2K511"/>
<dbReference type="NCBIfam" id="TIGR00003">
    <property type="entry name" value="copper ion binding protein"/>
    <property type="match status" value="1"/>
</dbReference>
<dbReference type="KEGG" id="bths:CNY62_07915"/>
<evidence type="ECO:0000313" key="5">
    <source>
        <dbReference type="EMBL" id="SPP25497.1"/>
    </source>
</evidence>
<evidence type="ECO:0000313" key="7">
    <source>
        <dbReference type="Proteomes" id="UP000270190"/>
    </source>
</evidence>
<dbReference type="GO" id="GO:0005507">
    <property type="term" value="F:copper ion binding"/>
    <property type="evidence" value="ECO:0007669"/>
    <property type="project" value="InterPro"/>
</dbReference>
<evidence type="ECO:0000256" key="2">
    <source>
        <dbReference type="ARBA" id="ARBA00023008"/>
    </source>
</evidence>
<reference evidence="5" key="2">
    <citation type="submission" date="2018-04" db="EMBL/GenBank/DDBJ databases">
        <authorList>
            <person name="Go L.Y."/>
            <person name="Mitchell J.A."/>
        </authorList>
    </citation>
    <scope>NUCLEOTIDE SEQUENCE</scope>
    <source>
        <strain evidence="5">BSAS1 3</strain>
    </source>
</reference>
<dbReference type="Gene3D" id="3.30.70.100">
    <property type="match status" value="1"/>
</dbReference>
<dbReference type="SUPFAM" id="SSF55008">
    <property type="entry name" value="HMA, heavy metal-associated domain"/>
    <property type="match status" value="1"/>
</dbReference>
<keyword evidence="1" id="KW-0479">Metal-binding</keyword>
<dbReference type="EMBL" id="CP023483">
    <property type="protein sequence ID" value="ATF26308.1"/>
    <property type="molecule type" value="Genomic_DNA"/>
</dbReference>
<dbReference type="CDD" id="cd00371">
    <property type="entry name" value="HMA"/>
    <property type="match status" value="1"/>
</dbReference>
<dbReference type="Proteomes" id="UP000243591">
    <property type="component" value="Chromosome"/>
</dbReference>
<keyword evidence="6" id="KW-1185">Reference proteome</keyword>
<dbReference type="InterPro" id="IPR006122">
    <property type="entry name" value="HMA_Cu_ion-bd"/>
</dbReference>
<reference evidence="4 6" key="1">
    <citation type="submission" date="2017-09" db="EMBL/GenBank/DDBJ databases">
        <title>Complete Genome Sequences of Two Strains of the Meat Spoilage Bacterium Brochothrix thermosphacta Isolated from Ground Chicken.</title>
        <authorList>
            <person name="Paoli G.C."/>
            <person name="Wijey C."/>
            <person name="Chen C.-Y."/>
            <person name="Nguyen L."/>
            <person name="Yan X."/>
            <person name="Irwin P.L."/>
        </authorList>
    </citation>
    <scope>NUCLEOTIDE SEQUENCE [LARGE SCALE GENOMIC DNA]</scope>
    <source>
        <strain evidence="4 6">BI</strain>
    </source>
</reference>
<accession>A0A1D2K511</accession>
<gene>
    <name evidence="5" type="primary">copZ</name>
    <name evidence="5" type="ORF">BTBSAS_10013</name>
    <name evidence="4" type="ORF">CNY62_07915</name>
</gene>
<feature type="domain" description="HMA" evidence="3">
    <location>
        <begin position="2"/>
        <end position="68"/>
    </location>
</feature>
<dbReference type="InterPro" id="IPR006121">
    <property type="entry name" value="HMA_dom"/>
</dbReference>
<dbReference type="GeneID" id="66536994"/>
<organism evidence="4 6">
    <name type="scientific">Brochothrix thermosphacta</name>
    <name type="common">Microbacterium thermosphactum</name>
    <dbReference type="NCBI Taxonomy" id="2756"/>
    <lineage>
        <taxon>Bacteria</taxon>
        <taxon>Bacillati</taxon>
        <taxon>Bacillota</taxon>
        <taxon>Bacilli</taxon>
        <taxon>Bacillales</taxon>
        <taxon>Listeriaceae</taxon>
        <taxon>Brochothrix</taxon>
    </lineage>
</organism>
<reference evidence="7" key="3">
    <citation type="submission" date="2018-04" db="EMBL/GenBank/DDBJ databases">
        <authorList>
            <person name="Illikoud N."/>
        </authorList>
    </citation>
    <scope>NUCLEOTIDE SEQUENCE [LARGE SCALE GENOMIC DNA]</scope>
</reference>
<evidence type="ECO:0000259" key="3">
    <source>
        <dbReference type="PROSITE" id="PS50846"/>
    </source>
</evidence>
<dbReference type="OrthoDB" id="9813965at2"/>
<dbReference type="InterPro" id="IPR000428">
    <property type="entry name" value="Cu-bd"/>
</dbReference>
<dbReference type="PROSITE" id="PS50846">
    <property type="entry name" value="HMA_2"/>
    <property type="match status" value="1"/>
</dbReference>
<sequence>MKTEIINVAGMSCQHCVNTIESSVKGLEGVSTVEVELPSGSVTVVFDPLKIGLAQIETAISERGYDIN</sequence>
<dbReference type="InterPro" id="IPR036163">
    <property type="entry name" value="HMA_dom_sf"/>
</dbReference>
<dbReference type="InterPro" id="IPR017969">
    <property type="entry name" value="Heavy-metal-associated_CS"/>
</dbReference>
<evidence type="ECO:0000313" key="4">
    <source>
        <dbReference type="EMBL" id="ATF26308.1"/>
    </source>
</evidence>
<dbReference type="FunFam" id="3.30.70.100:FF:000001">
    <property type="entry name" value="ATPase copper transporting beta"/>
    <property type="match status" value="1"/>
</dbReference>
<evidence type="ECO:0000256" key="1">
    <source>
        <dbReference type="ARBA" id="ARBA00022723"/>
    </source>
</evidence>
<dbReference type="GO" id="GO:0006825">
    <property type="term" value="P:copper ion transport"/>
    <property type="evidence" value="ECO:0007669"/>
    <property type="project" value="InterPro"/>
</dbReference>
<protein>
    <submittedName>
        <fullName evidence="4">Copper chaperone</fullName>
    </submittedName>
    <submittedName>
        <fullName evidence="5">Copper insertion chaperone and transporter component</fullName>
    </submittedName>
</protein>
<dbReference type="PROSITE" id="PS01047">
    <property type="entry name" value="HMA_1"/>
    <property type="match status" value="1"/>
</dbReference>
<evidence type="ECO:0000313" key="6">
    <source>
        <dbReference type="Proteomes" id="UP000243591"/>
    </source>
</evidence>
<dbReference type="EMBL" id="OUNC01000001">
    <property type="protein sequence ID" value="SPP25497.1"/>
    <property type="molecule type" value="Genomic_DNA"/>
</dbReference>
<dbReference type="STRING" id="2756.BFR44_09390"/>
<dbReference type="Pfam" id="PF00403">
    <property type="entry name" value="HMA"/>
    <property type="match status" value="1"/>
</dbReference>
<dbReference type="RefSeq" id="WP_069118708.1">
    <property type="nucleotide sequence ID" value="NZ_CBCPHX010000002.1"/>
</dbReference>
<dbReference type="Proteomes" id="UP000270190">
    <property type="component" value="Unassembled WGS sequence"/>
</dbReference>
<keyword evidence="2" id="KW-0186">Copper</keyword>
<dbReference type="PRINTS" id="PR00944">
    <property type="entry name" value="CUEXPORT"/>
</dbReference>